<name>A0A452YBF9_AEGTS</name>
<protein>
    <submittedName>
        <fullName evidence="1">Uncharacterized protein</fullName>
    </submittedName>
</protein>
<dbReference type="PANTHER" id="PTHR47481">
    <property type="match status" value="1"/>
</dbReference>
<dbReference type="Gramene" id="AET1Gv20365100.1">
    <property type="protein sequence ID" value="AET1Gv20365100.1"/>
    <property type="gene ID" value="AET1Gv20365100"/>
</dbReference>
<keyword evidence="2" id="KW-1185">Reference proteome</keyword>
<dbReference type="PANTHER" id="PTHR47481:SF31">
    <property type="entry name" value="OS01G0873500 PROTEIN"/>
    <property type="match status" value="1"/>
</dbReference>
<dbReference type="Proteomes" id="UP000015105">
    <property type="component" value="Chromosome 1D"/>
</dbReference>
<reference evidence="1" key="4">
    <citation type="submission" date="2019-03" db="UniProtKB">
        <authorList>
            <consortium name="EnsemblPlants"/>
        </authorList>
    </citation>
    <scope>IDENTIFICATION</scope>
</reference>
<evidence type="ECO:0000313" key="2">
    <source>
        <dbReference type="Proteomes" id="UP000015105"/>
    </source>
</evidence>
<accession>A0A452YBF9</accession>
<reference evidence="1" key="5">
    <citation type="journal article" date="2021" name="G3 (Bethesda)">
        <title>Aegilops tauschii genome assembly Aet v5.0 features greater sequence contiguity and improved annotation.</title>
        <authorList>
            <person name="Wang L."/>
            <person name="Zhu T."/>
            <person name="Rodriguez J.C."/>
            <person name="Deal K.R."/>
            <person name="Dubcovsky J."/>
            <person name="McGuire P.E."/>
            <person name="Lux T."/>
            <person name="Spannagl M."/>
            <person name="Mayer K.F.X."/>
            <person name="Baldrich P."/>
            <person name="Meyers B.C."/>
            <person name="Huo N."/>
            <person name="Gu Y.Q."/>
            <person name="Zhou H."/>
            <person name="Devos K.M."/>
            <person name="Bennetzen J.L."/>
            <person name="Unver T."/>
            <person name="Budak H."/>
            <person name="Gulick P.J."/>
            <person name="Galiba G."/>
            <person name="Kalapos B."/>
            <person name="Nelson D.R."/>
            <person name="Li P."/>
            <person name="You F.M."/>
            <person name="Luo M.C."/>
            <person name="Dvorak J."/>
        </authorList>
    </citation>
    <scope>NUCLEOTIDE SEQUENCE [LARGE SCALE GENOMIC DNA]</scope>
    <source>
        <strain evidence="1">cv. AL8/78</strain>
    </source>
</reference>
<reference evidence="2" key="2">
    <citation type="journal article" date="2017" name="Nat. Plants">
        <title>The Aegilops tauschii genome reveals multiple impacts of transposons.</title>
        <authorList>
            <person name="Zhao G."/>
            <person name="Zou C."/>
            <person name="Li K."/>
            <person name="Wang K."/>
            <person name="Li T."/>
            <person name="Gao L."/>
            <person name="Zhang X."/>
            <person name="Wang H."/>
            <person name="Yang Z."/>
            <person name="Liu X."/>
            <person name="Jiang W."/>
            <person name="Mao L."/>
            <person name="Kong X."/>
            <person name="Jiao Y."/>
            <person name="Jia J."/>
        </authorList>
    </citation>
    <scope>NUCLEOTIDE SEQUENCE [LARGE SCALE GENOMIC DNA]</scope>
    <source>
        <strain evidence="2">cv. AL8/78</strain>
    </source>
</reference>
<dbReference type="AlphaFoldDB" id="A0A452YBF9"/>
<sequence length="87" mass="9735">MALRSKLDDIKKLDSSATTYFNKIKVLADTLTSIGRPLSDEEFAGYVIKGLDAEYDNLAEAVHNAKPPLPPHELFSRLLFTEQRVEA</sequence>
<proteinExistence type="predicted"/>
<dbReference type="Pfam" id="PF14223">
    <property type="entry name" value="Retrotran_gag_2"/>
    <property type="match status" value="1"/>
</dbReference>
<reference evidence="2" key="1">
    <citation type="journal article" date="2014" name="Science">
        <title>Ancient hybridizations among the ancestral genomes of bread wheat.</title>
        <authorList>
            <consortium name="International Wheat Genome Sequencing Consortium,"/>
            <person name="Marcussen T."/>
            <person name="Sandve S.R."/>
            <person name="Heier L."/>
            <person name="Spannagl M."/>
            <person name="Pfeifer M."/>
            <person name="Jakobsen K.S."/>
            <person name="Wulff B.B."/>
            <person name="Steuernagel B."/>
            <person name="Mayer K.F."/>
            <person name="Olsen O.A."/>
        </authorList>
    </citation>
    <scope>NUCLEOTIDE SEQUENCE [LARGE SCALE GENOMIC DNA]</scope>
    <source>
        <strain evidence="2">cv. AL8/78</strain>
    </source>
</reference>
<reference evidence="1" key="3">
    <citation type="journal article" date="2017" name="Nature">
        <title>Genome sequence of the progenitor of the wheat D genome Aegilops tauschii.</title>
        <authorList>
            <person name="Luo M.C."/>
            <person name="Gu Y.Q."/>
            <person name="Puiu D."/>
            <person name="Wang H."/>
            <person name="Twardziok S.O."/>
            <person name="Deal K.R."/>
            <person name="Huo N."/>
            <person name="Zhu T."/>
            <person name="Wang L."/>
            <person name="Wang Y."/>
            <person name="McGuire P.E."/>
            <person name="Liu S."/>
            <person name="Long H."/>
            <person name="Ramasamy R.K."/>
            <person name="Rodriguez J.C."/>
            <person name="Van S.L."/>
            <person name="Yuan L."/>
            <person name="Wang Z."/>
            <person name="Xia Z."/>
            <person name="Xiao L."/>
            <person name="Anderson O.D."/>
            <person name="Ouyang S."/>
            <person name="Liang Y."/>
            <person name="Zimin A.V."/>
            <person name="Pertea G."/>
            <person name="Qi P."/>
            <person name="Bennetzen J.L."/>
            <person name="Dai X."/>
            <person name="Dawson M.W."/>
            <person name="Muller H.G."/>
            <person name="Kugler K."/>
            <person name="Rivarola-Duarte L."/>
            <person name="Spannagl M."/>
            <person name="Mayer K.F.X."/>
            <person name="Lu F.H."/>
            <person name="Bevan M.W."/>
            <person name="Leroy P."/>
            <person name="Li P."/>
            <person name="You F.M."/>
            <person name="Sun Q."/>
            <person name="Liu Z."/>
            <person name="Lyons E."/>
            <person name="Wicker T."/>
            <person name="Salzberg S.L."/>
            <person name="Devos K.M."/>
            <person name="Dvorak J."/>
        </authorList>
    </citation>
    <scope>NUCLEOTIDE SEQUENCE [LARGE SCALE GENOMIC DNA]</scope>
    <source>
        <strain evidence="1">cv. AL8/78</strain>
    </source>
</reference>
<organism evidence="1 2">
    <name type="scientific">Aegilops tauschii subsp. strangulata</name>
    <name type="common">Goatgrass</name>
    <dbReference type="NCBI Taxonomy" id="200361"/>
    <lineage>
        <taxon>Eukaryota</taxon>
        <taxon>Viridiplantae</taxon>
        <taxon>Streptophyta</taxon>
        <taxon>Embryophyta</taxon>
        <taxon>Tracheophyta</taxon>
        <taxon>Spermatophyta</taxon>
        <taxon>Magnoliopsida</taxon>
        <taxon>Liliopsida</taxon>
        <taxon>Poales</taxon>
        <taxon>Poaceae</taxon>
        <taxon>BOP clade</taxon>
        <taxon>Pooideae</taxon>
        <taxon>Triticodae</taxon>
        <taxon>Triticeae</taxon>
        <taxon>Triticinae</taxon>
        <taxon>Aegilops</taxon>
    </lineage>
</organism>
<evidence type="ECO:0000313" key="1">
    <source>
        <dbReference type="EnsemblPlants" id="AET1Gv20365100.1"/>
    </source>
</evidence>
<dbReference type="EnsemblPlants" id="AET1Gv20365100.1">
    <property type="protein sequence ID" value="AET1Gv20365100.1"/>
    <property type="gene ID" value="AET1Gv20365100"/>
</dbReference>